<proteinExistence type="predicted"/>
<sequence>MTYNTIILLCFVMITVIVAVPIAHPEEEQEKEQAEPLEEEDDLAGGEDLDWQSYLPDEDAGSGEHGSLEDTIRASMDKVSSNIRDRIQAIPFAI</sequence>
<evidence type="ECO:0000256" key="2">
    <source>
        <dbReference type="SAM" id="Phobius"/>
    </source>
</evidence>
<name>A0A2M4A6Y5_9DIPT</name>
<feature type="transmembrane region" description="Helical" evidence="2">
    <location>
        <begin position="6"/>
        <end position="23"/>
    </location>
</feature>
<evidence type="ECO:0000313" key="3">
    <source>
        <dbReference type="EMBL" id="MBW36388.1"/>
    </source>
</evidence>
<reference evidence="3" key="1">
    <citation type="submission" date="2018-01" db="EMBL/GenBank/DDBJ databases">
        <title>An insight into the sialome of Amazonian anophelines.</title>
        <authorList>
            <person name="Ribeiro J.M."/>
            <person name="Scarpassa V."/>
            <person name="Calvo E."/>
        </authorList>
    </citation>
    <scope>NUCLEOTIDE SEQUENCE</scope>
    <source>
        <tissue evidence="3">Salivary glands</tissue>
    </source>
</reference>
<keyword evidence="2" id="KW-1133">Transmembrane helix</keyword>
<keyword evidence="2" id="KW-0472">Membrane</keyword>
<protein>
    <submittedName>
        <fullName evidence="3">Putative secreted protein</fullName>
    </submittedName>
</protein>
<feature type="compositionally biased region" description="Acidic residues" evidence="1">
    <location>
        <begin position="27"/>
        <end position="61"/>
    </location>
</feature>
<dbReference type="EMBL" id="GGFK01003067">
    <property type="protein sequence ID" value="MBW36388.1"/>
    <property type="molecule type" value="Transcribed_RNA"/>
</dbReference>
<keyword evidence="2" id="KW-0812">Transmembrane</keyword>
<organism evidence="3">
    <name type="scientific">Anopheles triannulatus</name>
    <dbReference type="NCBI Taxonomy" id="58253"/>
    <lineage>
        <taxon>Eukaryota</taxon>
        <taxon>Metazoa</taxon>
        <taxon>Ecdysozoa</taxon>
        <taxon>Arthropoda</taxon>
        <taxon>Hexapoda</taxon>
        <taxon>Insecta</taxon>
        <taxon>Pterygota</taxon>
        <taxon>Neoptera</taxon>
        <taxon>Endopterygota</taxon>
        <taxon>Diptera</taxon>
        <taxon>Nematocera</taxon>
        <taxon>Culicoidea</taxon>
        <taxon>Culicidae</taxon>
        <taxon>Anophelinae</taxon>
        <taxon>Anopheles</taxon>
    </lineage>
</organism>
<feature type="region of interest" description="Disordered" evidence="1">
    <location>
        <begin position="26"/>
        <end position="73"/>
    </location>
</feature>
<accession>A0A2M4A6Y5</accession>
<dbReference type="AlphaFoldDB" id="A0A2M4A6Y5"/>
<evidence type="ECO:0000256" key="1">
    <source>
        <dbReference type="SAM" id="MobiDB-lite"/>
    </source>
</evidence>